<dbReference type="PANTHER" id="PTHR24256">
    <property type="entry name" value="TRYPTASE-RELATED"/>
    <property type="match status" value="1"/>
</dbReference>
<organism evidence="6 7">
    <name type="scientific">Orchesella dallaii</name>
    <dbReference type="NCBI Taxonomy" id="48710"/>
    <lineage>
        <taxon>Eukaryota</taxon>
        <taxon>Metazoa</taxon>
        <taxon>Ecdysozoa</taxon>
        <taxon>Arthropoda</taxon>
        <taxon>Hexapoda</taxon>
        <taxon>Collembola</taxon>
        <taxon>Entomobryomorpha</taxon>
        <taxon>Entomobryoidea</taxon>
        <taxon>Orchesellidae</taxon>
        <taxon>Orchesellinae</taxon>
        <taxon>Orchesella</taxon>
    </lineage>
</organism>
<feature type="disulfide bond" evidence="3">
    <location>
        <begin position="311"/>
        <end position="323"/>
    </location>
</feature>
<dbReference type="PROSITE" id="PS50240">
    <property type="entry name" value="TRYPSIN_DOM"/>
    <property type="match status" value="2"/>
</dbReference>
<dbReference type="PRINTS" id="PR00261">
    <property type="entry name" value="LDLRECEPTOR"/>
</dbReference>
<dbReference type="Proteomes" id="UP001642540">
    <property type="component" value="Unassembled WGS sequence"/>
</dbReference>
<dbReference type="InterPro" id="IPR051487">
    <property type="entry name" value="Ser/Thr_Proteases_Immune/Dev"/>
</dbReference>
<dbReference type="InterPro" id="IPR009003">
    <property type="entry name" value="Peptidase_S1_PA"/>
</dbReference>
<dbReference type="InterPro" id="IPR001254">
    <property type="entry name" value="Trypsin_dom"/>
</dbReference>
<dbReference type="InterPro" id="IPR023415">
    <property type="entry name" value="LDLR_class-A_CS"/>
</dbReference>
<feature type="domain" description="Peptidase S1" evidence="5">
    <location>
        <begin position="467"/>
        <end position="739"/>
    </location>
</feature>
<evidence type="ECO:0000256" key="3">
    <source>
        <dbReference type="PROSITE-ProRule" id="PRU00124"/>
    </source>
</evidence>
<gene>
    <name evidence="6" type="ORF">ODALV1_LOCUS8563</name>
</gene>
<dbReference type="Pfam" id="PF00057">
    <property type="entry name" value="Ldl_recept_a"/>
    <property type="match status" value="2"/>
</dbReference>
<keyword evidence="4" id="KW-0732">Signal</keyword>
<evidence type="ECO:0000313" key="7">
    <source>
        <dbReference type="Proteomes" id="UP001642540"/>
    </source>
</evidence>
<proteinExistence type="inferred from homology"/>
<comment type="caution">
    <text evidence="3">Lacks conserved residue(s) required for the propagation of feature annotation.</text>
</comment>
<protein>
    <recommendedName>
        <fullName evidence="5">Peptidase S1 domain-containing protein</fullName>
    </recommendedName>
</protein>
<dbReference type="EMBL" id="CAXLJM020000026">
    <property type="protein sequence ID" value="CAL8093675.1"/>
    <property type="molecule type" value="Genomic_DNA"/>
</dbReference>
<feature type="domain" description="Peptidase S1" evidence="5">
    <location>
        <begin position="37"/>
        <end position="310"/>
    </location>
</feature>
<evidence type="ECO:0000256" key="4">
    <source>
        <dbReference type="SAM" id="SignalP"/>
    </source>
</evidence>
<evidence type="ECO:0000256" key="1">
    <source>
        <dbReference type="ARBA" id="ARBA00023157"/>
    </source>
</evidence>
<evidence type="ECO:0000256" key="2">
    <source>
        <dbReference type="ARBA" id="ARBA00024195"/>
    </source>
</evidence>
<dbReference type="SMART" id="SM00192">
    <property type="entry name" value="LDLa"/>
    <property type="match status" value="2"/>
</dbReference>
<feature type="disulfide bond" evidence="3">
    <location>
        <begin position="375"/>
        <end position="390"/>
    </location>
</feature>
<dbReference type="PROSITE" id="PS01209">
    <property type="entry name" value="LDLRA_1"/>
    <property type="match status" value="1"/>
</dbReference>
<evidence type="ECO:0000259" key="5">
    <source>
        <dbReference type="PROSITE" id="PS50240"/>
    </source>
</evidence>
<sequence>MTHIIAKLLVIAACLSNNVVFLTKAFITDQCGVLDEIPGDIRTQAPWTAAIFYRSTPQDDFVYQAAGIIISPTTVLTVFPGVHGKLPKKVKGKYSIQNPANTLIAAGIDDGNLENSDKHSQFTQVTFVEPYMGIEDQDKEYHFALLHLKTPFDLTSSYVRQLCIEEVGPGNAKAQTLNSTITLLLQGGFAKYKIKNEDNQTSWGARLKIQRIEVKSGYDCVQSYEHYYNSDFPMGMFCAQLPESVVSSDNDHSCLLHGSAIVRKNKDNQWYLVGLTALIRGRKGGLCRNDTVYFNARLSYSLEWIRRSLRCSPFSFSCGDGGCTSLEAVCNSVPNCVDESDEEERFCQANNRCEGNTPHQCNLQGDKCIREDAVCDGRSDCEDGSDEVMCHDQAGRKTRDASVSSFQPVCPALLRKEGVHIEYILSDKGIKVTKNVSVVPLNTFAYLKCKNFYKSKYIYNHIENQCVVDGVWSSFSPFECEADCGMPNRIKSNEIPDTESKLDAADLSFPWNALLYVRNETSLDFKILCAATLIEKSSVITSAECVAAEMNHTVPIPVSNLLVVLNPSSELLEENLKDPNSKAFNVKSISYNGGVANNSTIAIVKFDGVLEYNTKIRPVCISTQDIKEELPYHVKKYDNRFRSKMSVAVKGMHVSEYPFVVEVACIRKDFNVISDMKCIGHDRGMSIPLKYLGGALVTQERTKFGTRFMLKGIMRNKEDTIAHFSSVERYIEWILGSFR</sequence>
<keyword evidence="7" id="KW-1185">Reference proteome</keyword>
<keyword evidence="1 3" id="KW-1015">Disulfide bond</keyword>
<dbReference type="CDD" id="cd00112">
    <property type="entry name" value="LDLa"/>
    <property type="match status" value="2"/>
</dbReference>
<feature type="signal peptide" evidence="4">
    <location>
        <begin position="1"/>
        <end position="16"/>
    </location>
</feature>
<dbReference type="InterPro" id="IPR043504">
    <property type="entry name" value="Peptidase_S1_PA_chymotrypsin"/>
</dbReference>
<evidence type="ECO:0000313" key="6">
    <source>
        <dbReference type="EMBL" id="CAL8093675.1"/>
    </source>
</evidence>
<dbReference type="Gene3D" id="2.40.10.10">
    <property type="entry name" value="Trypsin-like serine proteases"/>
    <property type="match status" value="3"/>
</dbReference>
<dbReference type="SUPFAM" id="SSF50494">
    <property type="entry name" value="Trypsin-like serine proteases"/>
    <property type="match status" value="2"/>
</dbReference>
<accession>A0ABP1Q8M4</accession>
<dbReference type="InterPro" id="IPR036055">
    <property type="entry name" value="LDL_receptor-like_sf"/>
</dbReference>
<dbReference type="Gene3D" id="4.10.400.10">
    <property type="entry name" value="Low-density Lipoprotein Receptor"/>
    <property type="match status" value="2"/>
</dbReference>
<feature type="disulfide bond" evidence="3">
    <location>
        <begin position="318"/>
        <end position="336"/>
    </location>
</feature>
<dbReference type="InterPro" id="IPR002172">
    <property type="entry name" value="LDrepeatLR_classA_rpt"/>
</dbReference>
<reference evidence="6 7" key="1">
    <citation type="submission" date="2024-08" db="EMBL/GenBank/DDBJ databases">
        <authorList>
            <person name="Cucini C."/>
            <person name="Frati F."/>
        </authorList>
    </citation>
    <scope>NUCLEOTIDE SEQUENCE [LARGE SCALE GENOMIC DNA]</scope>
</reference>
<comment type="similarity">
    <text evidence="2">Belongs to the peptidase S1 family. CLIP subfamily.</text>
</comment>
<comment type="caution">
    <text evidence="6">The sequence shown here is derived from an EMBL/GenBank/DDBJ whole genome shotgun (WGS) entry which is preliminary data.</text>
</comment>
<dbReference type="Pfam" id="PF00089">
    <property type="entry name" value="Trypsin"/>
    <property type="match status" value="1"/>
</dbReference>
<dbReference type="SUPFAM" id="SSF57424">
    <property type="entry name" value="LDL receptor-like module"/>
    <property type="match status" value="2"/>
</dbReference>
<feature type="chain" id="PRO_5047005576" description="Peptidase S1 domain-containing protein" evidence="4">
    <location>
        <begin position="17"/>
        <end position="739"/>
    </location>
</feature>
<name>A0ABP1Q8M4_9HEXA</name>
<dbReference type="PROSITE" id="PS50068">
    <property type="entry name" value="LDLRA_2"/>
    <property type="match status" value="2"/>
</dbReference>